<dbReference type="FunFam" id="3.40.50.10990:FF:000001">
    <property type="entry name" value="Riboflavin biosynthesis protein RibBA"/>
    <property type="match status" value="1"/>
</dbReference>
<feature type="region of interest" description="GTP cyclohydrolase II" evidence="19">
    <location>
        <begin position="212"/>
        <end position="442"/>
    </location>
</feature>
<dbReference type="HAMAP" id="MF_00179">
    <property type="entry name" value="RibA"/>
    <property type="match status" value="1"/>
</dbReference>
<dbReference type="GO" id="GO:0003935">
    <property type="term" value="F:GTP cyclohydrolase II activity"/>
    <property type="evidence" value="ECO:0007669"/>
    <property type="project" value="UniProtKB-UniRule"/>
</dbReference>
<dbReference type="HAMAP" id="MF_00180">
    <property type="entry name" value="RibB"/>
    <property type="match status" value="1"/>
</dbReference>
<evidence type="ECO:0000256" key="5">
    <source>
        <dbReference type="ARBA" id="ARBA00004904"/>
    </source>
</evidence>
<keyword evidence="15 19" id="KW-0456">Lyase</keyword>
<keyword evidence="7 19" id="KW-0686">Riboflavin biosynthesis</keyword>
<dbReference type="InterPro" id="IPR000422">
    <property type="entry name" value="DHBP_synthase_RibB"/>
</dbReference>
<dbReference type="NCBIfam" id="NF006803">
    <property type="entry name" value="PRK09311.1"/>
    <property type="match status" value="1"/>
</dbReference>
<comment type="similarity">
    <text evidence="6 19">In the N-terminal section; belongs to the DHBP synthase family.</text>
</comment>
<comment type="cofactor">
    <cofactor evidence="19">
        <name>Zn(2+)</name>
        <dbReference type="ChEBI" id="CHEBI:29105"/>
    </cofactor>
    <text evidence="19">Binds 1 zinc ion per subunit.</text>
</comment>
<dbReference type="GO" id="GO:0000287">
    <property type="term" value="F:magnesium ion binding"/>
    <property type="evidence" value="ECO:0007669"/>
    <property type="project" value="UniProtKB-UniRule"/>
</dbReference>
<feature type="active site" description="Proton acceptor; for GTP cyclohydrolase activity" evidence="19">
    <location>
        <position position="342"/>
    </location>
</feature>
<comment type="cofactor">
    <cofactor evidence="2">
        <name>Mn(2+)</name>
        <dbReference type="ChEBI" id="CHEBI:29035"/>
    </cofactor>
</comment>
<dbReference type="STRING" id="1737425.GCA_900049755_02471"/>
<dbReference type="SUPFAM" id="SSF55821">
    <property type="entry name" value="YrdC/RibB"/>
    <property type="match status" value="1"/>
</dbReference>
<gene>
    <name evidence="19 22" type="primary">ribBA</name>
    <name evidence="22" type="ORF">Csp1_13670</name>
</gene>
<sequence length="442" mass="47545">MSESTARTSLLDPVEDAIADIAAGKAVVVVDDENRENEGDIIFSAEKATPELVAFTVQHSSGYICATLTDEDADRLGLPPMVARNEDVRGTAYTVTVDAAEGVTTGISATDRATTIRRLADPASDRATFHRPGHVVPLRARAGGVLERVGHTEASVDLARAAGLRPVGVLCEVVSTEDPTGMARLPELRRFCDEHGLSLISIEQLAEWRRVNTPVVTRQVETRLPTSHGEFRAVAYRGVIDGVEHVALVAGDPSSHDGEDVLVRVHSECLTGDVFGSLRCDCGEQLHVAMDRIAESGRGVLVYLRGQEGRGIGLLPKLTAYNLQDRGLDTVDANTAQGLPVDSREYSAAAQILRDLGVRSVALLSNNPAKRLDLERHGVSVSRRVPIDLPPNPENEFYLRTKRDRMGHQLDSLTDRFPEPAPHPGTPGAGAQPGAARPARTD</sequence>
<name>A0A2Z3YPW4_9CORY</name>
<feature type="binding site" evidence="19">
    <location>
        <position position="370"/>
    </location>
    <ligand>
        <name>GTP</name>
        <dbReference type="ChEBI" id="CHEBI:37565"/>
    </ligand>
</feature>
<feature type="binding site" evidence="19">
    <location>
        <position position="365"/>
    </location>
    <ligand>
        <name>GTP</name>
        <dbReference type="ChEBI" id="CHEBI:37565"/>
    </ligand>
</feature>
<dbReference type="FunFam" id="3.90.870.10:FF:000001">
    <property type="entry name" value="Riboflavin biosynthesis protein RibBA"/>
    <property type="match status" value="1"/>
</dbReference>
<keyword evidence="14 19" id="KW-0464">Manganese</keyword>
<feature type="binding site" evidence="19">
    <location>
        <position position="269"/>
    </location>
    <ligand>
        <name>Zn(2+)</name>
        <dbReference type="ChEBI" id="CHEBI:29105"/>
        <note>catalytic</note>
    </ligand>
</feature>
<feature type="binding site" evidence="19">
    <location>
        <begin position="264"/>
        <end position="268"/>
    </location>
    <ligand>
        <name>GTP</name>
        <dbReference type="ChEBI" id="CHEBI:37565"/>
    </ligand>
</feature>
<dbReference type="CDD" id="cd00641">
    <property type="entry name" value="GTP_cyclohydro2"/>
    <property type="match status" value="1"/>
</dbReference>
<comment type="function">
    <text evidence="17 19">Catalyzes the conversion of GTP to 2,5-diamino-6-ribosylamino-4(3H)-pyrimidinone 5'-phosphate (DARP), formate and pyrophosphate.</text>
</comment>
<evidence type="ECO:0000256" key="20">
    <source>
        <dbReference type="SAM" id="MobiDB-lite"/>
    </source>
</evidence>
<dbReference type="PIRSF" id="PIRSF001259">
    <property type="entry name" value="RibA"/>
    <property type="match status" value="1"/>
</dbReference>
<evidence type="ECO:0000256" key="12">
    <source>
        <dbReference type="ARBA" id="ARBA00022842"/>
    </source>
</evidence>
<feature type="binding site" evidence="19">
    <location>
        <position position="40"/>
    </location>
    <ligand>
        <name>D-ribulose 5-phosphate</name>
        <dbReference type="ChEBI" id="CHEBI:58121"/>
    </ligand>
</feature>
<dbReference type="GO" id="GO:0009231">
    <property type="term" value="P:riboflavin biosynthetic process"/>
    <property type="evidence" value="ECO:0007669"/>
    <property type="project" value="UniProtKB-UniRule"/>
</dbReference>
<evidence type="ECO:0000256" key="11">
    <source>
        <dbReference type="ARBA" id="ARBA00022833"/>
    </source>
</evidence>
<evidence type="ECO:0000256" key="6">
    <source>
        <dbReference type="ARBA" id="ARBA00005520"/>
    </source>
</evidence>
<evidence type="ECO:0000256" key="14">
    <source>
        <dbReference type="ARBA" id="ARBA00023211"/>
    </source>
</evidence>
<keyword evidence="8 19" id="KW-0479">Metal-binding</keyword>
<evidence type="ECO:0000256" key="16">
    <source>
        <dbReference type="ARBA" id="ARBA00023268"/>
    </source>
</evidence>
<feature type="compositionally biased region" description="Basic and acidic residues" evidence="20">
    <location>
        <begin position="408"/>
        <end position="418"/>
    </location>
</feature>
<dbReference type="KEGG" id="cpre:Csp1_13670"/>
<evidence type="ECO:0000313" key="22">
    <source>
        <dbReference type="EMBL" id="AWT26159.1"/>
    </source>
</evidence>
<dbReference type="Proteomes" id="UP000247696">
    <property type="component" value="Chromosome"/>
</dbReference>
<feature type="binding site" evidence="19">
    <location>
        <begin position="35"/>
        <end position="36"/>
    </location>
    <ligand>
        <name>D-ribulose 5-phosphate</name>
        <dbReference type="ChEBI" id="CHEBI:58121"/>
    </ligand>
</feature>
<keyword evidence="23" id="KW-1185">Reference proteome</keyword>
<protein>
    <recommendedName>
        <fullName evidence="19">Riboflavin biosynthesis protein RibBA</fullName>
    </recommendedName>
    <domain>
        <recommendedName>
            <fullName evidence="19">3,4-dihydroxy-2-butanone 4-phosphate synthase</fullName>
            <shortName evidence="19">DHBP synthase</shortName>
            <ecNumber evidence="19">4.1.99.12</ecNumber>
        </recommendedName>
    </domain>
    <domain>
        <recommendedName>
            <fullName evidence="19">GTP cyclohydrolase-2</fullName>
            <ecNumber evidence="19">3.5.4.25</ecNumber>
        </recommendedName>
        <alternativeName>
            <fullName evidence="19">GTP cyclohydrolase II</fullName>
        </alternativeName>
    </domain>
</protein>
<evidence type="ECO:0000259" key="21">
    <source>
        <dbReference type="Pfam" id="PF00925"/>
    </source>
</evidence>
<reference evidence="23" key="1">
    <citation type="submission" date="2017-11" db="EMBL/GenBank/DDBJ databases">
        <title>Otitis media/interna in a cat caused by the recently described species Corynebacterium provencense.</title>
        <authorList>
            <person name="Kittl S."/>
            <person name="Brodard I."/>
            <person name="Rychener L."/>
            <person name="Jores J."/>
            <person name="Roosje P."/>
            <person name="Gobeli Brawand S."/>
        </authorList>
    </citation>
    <scope>NUCLEOTIDE SEQUENCE [LARGE SCALE GENOMIC DNA]</scope>
    <source>
        <strain evidence="23">17KM38</strain>
    </source>
</reference>
<dbReference type="NCBIfam" id="TIGR00506">
    <property type="entry name" value="ribB"/>
    <property type="match status" value="1"/>
</dbReference>
<dbReference type="Pfam" id="PF00925">
    <property type="entry name" value="GTP_cyclohydro2"/>
    <property type="match status" value="1"/>
</dbReference>
<dbReference type="UniPathway" id="UPA00275">
    <property type="reaction ID" value="UER00399"/>
</dbReference>
<feature type="binding site" evidence="19">
    <location>
        <position position="280"/>
    </location>
    <ligand>
        <name>Zn(2+)</name>
        <dbReference type="ChEBI" id="CHEBI:29105"/>
        <note>catalytic</note>
    </ligand>
</feature>
<feature type="binding site" evidence="19">
    <location>
        <position position="282"/>
    </location>
    <ligand>
        <name>Zn(2+)</name>
        <dbReference type="ChEBI" id="CHEBI:29105"/>
        <note>catalytic</note>
    </ligand>
</feature>
<feature type="binding site" evidence="19">
    <location>
        <begin position="148"/>
        <end position="152"/>
    </location>
    <ligand>
        <name>D-ribulose 5-phosphate</name>
        <dbReference type="ChEBI" id="CHEBI:58121"/>
    </ligand>
</feature>
<keyword evidence="11 19" id="KW-0862">Zinc</keyword>
<feature type="domain" description="GTP cyclohydrolase II" evidence="21">
    <location>
        <begin position="218"/>
        <end position="386"/>
    </location>
</feature>
<feature type="binding site" evidence="19">
    <location>
        <position position="36"/>
    </location>
    <ligand>
        <name>Mg(2+)</name>
        <dbReference type="ChEBI" id="CHEBI:18420"/>
        <label>2</label>
    </ligand>
</feature>
<dbReference type="PANTHER" id="PTHR21327">
    <property type="entry name" value="GTP CYCLOHYDROLASE II-RELATED"/>
    <property type="match status" value="1"/>
</dbReference>
<comment type="pathway">
    <text evidence="5 19">Cofactor biosynthesis; riboflavin biosynthesis; 2-hydroxy-3-oxobutyl phosphate from D-ribulose 5-phosphate: step 1/1.</text>
</comment>
<evidence type="ECO:0000256" key="1">
    <source>
        <dbReference type="ARBA" id="ARBA00000141"/>
    </source>
</evidence>
<evidence type="ECO:0000256" key="18">
    <source>
        <dbReference type="ARBA" id="ARBA00049295"/>
    </source>
</evidence>
<feature type="binding site" evidence="19">
    <location>
        <begin position="308"/>
        <end position="310"/>
    </location>
    <ligand>
        <name>GTP</name>
        <dbReference type="ChEBI" id="CHEBI:37565"/>
    </ligand>
</feature>
<dbReference type="Gene3D" id="3.40.50.10990">
    <property type="entry name" value="GTP cyclohydrolase II"/>
    <property type="match status" value="1"/>
</dbReference>
<evidence type="ECO:0000256" key="10">
    <source>
        <dbReference type="ARBA" id="ARBA00022801"/>
    </source>
</evidence>
<feature type="site" description="Essential for DHBP synthase activity" evidence="19">
    <location>
        <position position="172"/>
    </location>
</feature>
<evidence type="ECO:0000256" key="15">
    <source>
        <dbReference type="ARBA" id="ARBA00023239"/>
    </source>
</evidence>
<dbReference type="AlphaFoldDB" id="A0A2Z3YPW4"/>
<dbReference type="InterPro" id="IPR036144">
    <property type="entry name" value="RibA-like_sf"/>
</dbReference>
<dbReference type="GO" id="GO:0005829">
    <property type="term" value="C:cytosol"/>
    <property type="evidence" value="ECO:0007669"/>
    <property type="project" value="TreeGrafter"/>
</dbReference>
<dbReference type="SUPFAM" id="SSF142695">
    <property type="entry name" value="RibA-like"/>
    <property type="match status" value="1"/>
</dbReference>
<dbReference type="InterPro" id="IPR000926">
    <property type="entry name" value="RibA"/>
</dbReference>
<evidence type="ECO:0000256" key="17">
    <source>
        <dbReference type="ARBA" id="ARBA00043932"/>
    </source>
</evidence>
<feature type="binding site" evidence="19">
    <location>
        <position position="36"/>
    </location>
    <ligand>
        <name>Mg(2+)</name>
        <dbReference type="ChEBI" id="CHEBI:18420"/>
        <label>1</label>
    </ligand>
</feature>
<keyword evidence="13 19" id="KW-0342">GTP-binding</keyword>
<dbReference type="EC" id="3.5.4.25" evidence="19"/>
<dbReference type="InterPro" id="IPR016299">
    <property type="entry name" value="Riboflavin_synth_RibBA"/>
</dbReference>
<feature type="binding site" evidence="19">
    <location>
        <position position="330"/>
    </location>
    <ligand>
        <name>GTP</name>
        <dbReference type="ChEBI" id="CHEBI:37565"/>
    </ligand>
</feature>
<feature type="region of interest" description="Disordered" evidence="20">
    <location>
        <begin position="408"/>
        <end position="442"/>
    </location>
</feature>
<dbReference type="GO" id="GO:0005525">
    <property type="term" value="F:GTP binding"/>
    <property type="evidence" value="ECO:0007669"/>
    <property type="project" value="UniProtKB-KW"/>
</dbReference>
<dbReference type="GO" id="GO:0008270">
    <property type="term" value="F:zinc ion binding"/>
    <property type="evidence" value="ECO:0007669"/>
    <property type="project" value="UniProtKB-UniRule"/>
</dbReference>
<evidence type="ECO:0000256" key="2">
    <source>
        <dbReference type="ARBA" id="ARBA00001936"/>
    </source>
</evidence>
<feature type="region of interest" description="DHBP synthase" evidence="19">
    <location>
        <begin position="1"/>
        <end position="211"/>
    </location>
</feature>
<feature type="binding site" evidence="19">
    <location>
        <position position="285"/>
    </location>
    <ligand>
        <name>GTP</name>
        <dbReference type="ChEBI" id="CHEBI:37565"/>
    </ligand>
</feature>
<dbReference type="NCBIfam" id="TIGR00505">
    <property type="entry name" value="ribA"/>
    <property type="match status" value="1"/>
</dbReference>
<evidence type="ECO:0000256" key="13">
    <source>
        <dbReference type="ARBA" id="ARBA00023134"/>
    </source>
</evidence>
<dbReference type="GO" id="GO:0008686">
    <property type="term" value="F:3,4-dihydroxy-2-butanone-4-phosphate synthase activity"/>
    <property type="evidence" value="ECO:0007669"/>
    <property type="project" value="UniProtKB-UniRule"/>
</dbReference>
<evidence type="ECO:0000256" key="7">
    <source>
        <dbReference type="ARBA" id="ARBA00022619"/>
    </source>
</evidence>
<evidence type="ECO:0000256" key="8">
    <source>
        <dbReference type="ARBA" id="ARBA00022723"/>
    </source>
</evidence>
<feature type="site" description="Essential for DHBP synthase activity" evidence="19">
    <location>
        <position position="134"/>
    </location>
</feature>
<comment type="pathway">
    <text evidence="4 19">Cofactor biosynthesis; riboflavin biosynthesis; 5-amino-6-(D-ribitylamino)uracil from GTP: step 1/4.</text>
</comment>
<dbReference type="InterPro" id="IPR032677">
    <property type="entry name" value="GTP_cyclohydro_II"/>
</dbReference>
<feature type="binding site" evidence="19">
    <location>
        <position position="172"/>
    </location>
    <ligand>
        <name>D-ribulose 5-phosphate</name>
        <dbReference type="ChEBI" id="CHEBI:58121"/>
    </ligand>
</feature>
<keyword evidence="16 19" id="KW-0511">Multifunctional enzyme</keyword>
<evidence type="ECO:0000256" key="3">
    <source>
        <dbReference type="ARBA" id="ARBA00002284"/>
    </source>
</evidence>
<comment type="catalytic activity">
    <reaction evidence="1 19">
        <text>D-ribulose 5-phosphate = (2S)-2-hydroxy-3-oxobutyl phosphate + formate + H(+)</text>
        <dbReference type="Rhea" id="RHEA:18457"/>
        <dbReference type="ChEBI" id="CHEBI:15378"/>
        <dbReference type="ChEBI" id="CHEBI:15740"/>
        <dbReference type="ChEBI" id="CHEBI:58121"/>
        <dbReference type="ChEBI" id="CHEBI:58830"/>
        <dbReference type="EC" id="4.1.99.12"/>
    </reaction>
</comment>
<comment type="function">
    <text evidence="3 19">Catalyzes the conversion of D-ribulose 5-phosphate to formate and 3,4-dihydroxy-2-butanone 4-phosphate.</text>
</comment>
<proteinExistence type="inferred from homology"/>
<feature type="binding site" evidence="19">
    <location>
        <position position="151"/>
    </location>
    <ligand>
        <name>Mg(2+)</name>
        <dbReference type="ChEBI" id="CHEBI:18420"/>
        <label>2</label>
    </ligand>
</feature>
<comment type="catalytic activity">
    <reaction evidence="18 19">
        <text>GTP + 4 H2O = 2,5-diamino-6-hydroxy-4-(5-phosphoribosylamino)-pyrimidine + formate + 2 phosphate + 3 H(+)</text>
        <dbReference type="Rhea" id="RHEA:23704"/>
        <dbReference type="ChEBI" id="CHEBI:15377"/>
        <dbReference type="ChEBI" id="CHEBI:15378"/>
        <dbReference type="ChEBI" id="CHEBI:15740"/>
        <dbReference type="ChEBI" id="CHEBI:37565"/>
        <dbReference type="ChEBI" id="CHEBI:43474"/>
        <dbReference type="ChEBI" id="CHEBI:58614"/>
        <dbReference type="EC" id="3.5.4.25"/>
    </reaction>
</comment>
<comment type="similarity">
    <text evidence="19">In the C-terminal section; belongs to the GTP cyclohydrolase II family.</text>
</comment>
<dbReference type="EMBL" id="CP024988">
    <property type="protein sequence ID" value="AWT26159.1"/>
    <property type="molecule type" value="Genomic_DNA"/>
</dbReference>
<dbReference type="GO" id="GO:0030145">
    <property type="term" value="F:manganese ion binding"/>
    <property type="evidence" value="ECO:0007669"/>
    <property type="project" value="UniProtKB-UniRule"/>
</dbReference>
<dbReference type="EC" id="4.1.99.12" evidence="19"/>
<organism evidence="22 23">
    <name type="scientific">Corynebacterium provencense</name>
    <dbReference type="NCBI Taxonomy" id="1737425"/>
    <lineage>
        <taxon>Bacteria</taxon>
        <taxon>Bacillati</taxon>
        <taxon>Actinomycetota</taxon>
        <taxon>Actinomycetes</taxon>
        <taxon>Mycobacteriales</taxon>
        <taxon>Corynebacteriaceae</taxon>
        <taxon>Corynebacterium</taxon>
    </lineage>
</organism>
<evidence type="ECO:0000256" key="19">
    <source>
        <dbReference type="HAMAP-Rule" id="MF_01283"/>
    </source>
</evidence>
<keyword evidence="12 19" id="KW-0460">Magnesium</keyword>
<comment type="cofactor">
    <cofactor evidence="19">
        <name>Mg(2+)</name>
        <dbReference type="ChEBI" id="CHEBI:18420"/>
    </cofactor>
    <cofactor evidence="19">
        <name>Mn(2+)</name>
        <dbReference type="ChEBI" id="CHEBI:29035"/>
    </cofactor>
    <text evidence="19">Binds 2 divalent metal cations per subunit. Magnesium or manganese.</text>
</comment>
<keyword evidence="9 19" id="KW-0547">Nucleotide-binding</keyword>
<dbReference type="InterPro" id="IPR017945">
    <property type="entry name" value="DHBP_synth_RibB-like_a/b_dom"/>
</dbReference>
<dbReference type="NCBIfam" id="NF001591">
    <property type="entry name" value="PRK00393.1"/>
    <property type="match status" value="1"/>
</dbReference>
<feature type="compositionally biased region" description="Low complexity" evidence="20">
    <location>
        <begin position="429"/>
        <end position="442"/>
    </location>
</feature>
<evidence type="ECO:0000313" key="23">
    <source>
        <dbReference type="Proteomes" id="UP000247696"/>
    </source>
</evidence>
<dbReference type="PANTHER" id="PTHR21327:SF18">
    <property type="entry name" value="3,4-DIHYDROXY-2-BUTANONE 4-PHOSPHATE SYNTHASE"/>
    <property type="match status" value="1"/>
</dbReference>
<dbReference type="Pfam" id="PF00926">
    <property type="entry name" value="DHBP_synthase"/>
    <property type="match status" value="1"/>
</dbReference>
<keyword evidence="10 19" id="KW-0378">Hydrolase</keyword>
<accession>A0A2Z3YPW4</accession>
<feature type="active site" description="Nucleophile; for GTP cyclohydrolase activity" evidence="19">
    <location>
        <position position="344"/>
    </location>
</feature>
<evidence type="ECO:0000256" key="9">
    <source>
        <dbReference type="ARBA" id="ARBA00022741"/>
    </source>
</evidence>
<evidence type="ECO:0000256" key="4">
    <source>
        <dbReference type="ARBA" id="ARBA00004853"/>
    </source>
</evidence>
<dbReference type="Gene3D" id="3.90.870.10">
    <property type="entry name" value="DHBP synthase"/>
    <property type="match status" value="1"/>
</dbReference>
<dbReference type="HAMAP" id="MF_01283">
    <property type="entry name" value="RibBA"/>
    <property type="match status" value="1"/>
</dbReference>